<feature type="domain" description="Xaa-Pro dipeptidyl-peptidase C-terminal" evidence="2">
    <location>
        <begin position="335"/>
        <end position="578"/>
    </location>
</feature>
<dbReference type="eggNOG" id="COG2936">
    <property type="taxonomic scope" value="Bacteria"/>
</dbReference>
<evidence type="ECO:0000313" key="3">
    <source>
        <dbReference type="EMBL" id="ACV21508.1"/>
    </source>
</evidence>
<dbReference type="EMBL" id="CP001684">
    <property type="protein sequence ID" value="ACV21508.1"/>
    <property type="molecule type" value="Genomic_DNA"/>
</dbReference>
<dbReference type="InterPro" id="IPR013736">
    <property type="entry name" value="Xaa-Pro_dipept_C"/>
</dbReference>
<accession>C7N2Y7</accession>
<dbReference type="STRING" id="471855.Shel_04480"/>
<dbReference type="SUPFAM" id="SSF53474">
    <property type="entry name" value="alpha/beta-Hydrolases"/>
    <property type="match status" value="1"/>
</dbReference>
<dbReference type="GO" id="GO:0008239">
    <property type="term" value="F:dipeptidyl-peptidase activity"/>
    <property type="evidence" value="ECO:0007669"/>
    <property type="project" value="InterPro"/>
</dbReference>
<name>C7N2Y7_SLAHD</name>
<proteinExistence type="predicted"/>
<protein>
    <submittedName>
        <fullName evidence="3">Putative hydrolase, CocE/NonD family</fullName>
    </submittedName>
</protein>
<organism evidence="3 4">
    <name type="scientific">Slackia heliotrinireducens (strain ATCC 29202 / DSM 20476 / NCTC 11029 / RHS 1)</name>
    <name type="common">Peptococcus heliotrinreducens</name>
    <dbReference type="NCBI Taxonomy" id="471855"/>
    <lineage>
        <taxon>Bacteria</taxon>
        <taxon>Bacillati</taxon>
        <taxon>Actinomycetota</taxon>
        <taxon>Coriobacteriia</taxon>
        <taxon>Eggerthellales</taxon>
        <taxon>Eggerthellaceae</taxon>
        <taxon>Slackia</taxon>
    </lineage>
</organism>
<dbReference type="RefSeq" id="WP_012797614.1">
    <property type="nucleotide sequence ID" value="NC_013165.1"/>
</dbReference>
<evidence type="ECO:0000259" key="2">
    <source>
        <dbReference type="SMART" id="SM00939"/>
    </source>
</evidence>
<dbReference type="InterPro" id="IPR000383">
    <property type="entry name" value="Xaa-Pro-like_dom"/>
</dbReference>
<dbReference type="InterPro" id="IPR005674">
    <property type="entry name" value="CocE/Ser_esterase"/>
</dbReference>
<gene>
    <name evidence="3" type="ordered locus">Shel_04480</name>
</gene>
<dbReference type="Gene3D" id="2.60.120.260">
    <property type="entry name" value="Galactose-binding domain-like"/>
    <property type="match status" value="1"/>
</dbReference>
<dbReference type="AlphaFoldDB" id="C7N2Y7"/>
<dbReference type="Pfam" id="PF02129">
    <property type="entry name" value="Peptidase_S15"/>
    <property type="match status" value="1"/>
</dbReference>
<dbReference type="SMART" id="SM00939">
    <property type="entry name" value="PepX_C"/>
    <property type="match status" value="1"/>
</dbReference>
<dbReference type="PANTHER" id="PTHR43056:SF10">
    <property type="entry name" value="COCE_NOND FAMILY, PUTATIVE (AFU_ORTHOLOGUE AFUA_7G00600)-RELATED"/>
    <property type="match status" value="1"/>
</dbReference>
<dbReference type="NCBIfam" id="TIGR00976">
    <property type="entry name" value="CocE_NonD"/>
    <property type="match status" value="1"/>
</dbReference>
<keyword evidence="1 3" id="KW-0378">Hydrolase</keyword>
<dbReference type="Proteomes" id="UP000002026">
    <property type="component" value="Chromosome"/>
</dbReference>
<evidence type="ECO:0000313" key="4">
    <source>
        <dbReference type="Proteomes" id="UP000002026"/>
    </source>
</evidence>
<dbReference type="HOGENOM" id="CLU_015590_5_1_11"/>
<dbReference type="Gene3D" id="3.40.50.1820">
    <property type="entry name" value="alpha/beta hydrolase"/>
    <property type="match status" value="1"/>
</dbReference>
<dbReference type="SUPFAM" id="SSF49785">
    <property type="entry name" value="Galactose-binding domain-like"/>
    <property type="match status" value="1"/>
</dbReference>
<dbReference type="InterPro" id="IPR050585">
    <property type="entry name" value="Xaa-Pro_dipeptidyl-ppase/CocE"/>
</dbReference>
<reference evidence="3 4" key="1">
    <citation type="journal article" date="2009" name="Stand. Genomic Sci.">
        <title>Complete genome sequence of Slackia heliotrinireducens type strain (RHS 1).</title>
        <authorList>
            <person name="Pukall R."/>
            <person name="Lapidus A."/>
            <person name="Nolan M."/>
            <person name="Copeland A."/>
            <person name="Glavina Del Rio T."/>
            <person name="Lucas S."/>
            <person name="Chen F."/>
            <person name="Tice H."/>
            <person name="Cheng J.F."/>
            <person name="Chertkov O."/>
            <person name="Bruce D."/>
            <person name="Goodwin L."/>
            <person name="Kuske C."/>
            <person name="Brettin T."/>
            <person name="Detter J.C."/>
            <person name="Han C."/>
            <person name="Pitluck S."/>
            <person name="Pati A."/>
            <person name="Mavrommatis K."/>
            <person name="Ivanova N."/>
            <person name="Ovchinnikova G."/>
            <person name="Chen A."/>
            <person name="Palaniappan K."/>
            <person name="Schneider S."/>
            <person name="Rohde M."/>
            <person name="Chain P."/>
            <person name="D'haeseleer P."/>
            <person name="Goker M."/>
            <person name="Bristow J."/>
            <person name="Eisen J.A."/>
            <person name="Markowitz V."/>
            <person name="Kyrpides N.C."/>
            <person name="Klenk H.P."/>
            <person name="Hugenholtz P."/>
        </authorList>
    </citation>
    <scope>NUCLEOTIDE SEQUENCE [LARGE SCALE GENOMIC DNA]</scope>
    <source>
        <strain evidence="4">ATCC 29202 / DSM 20476 / NCTC 11029 / RHS 1</strain>
    </source>
</reference>
<sequence length="653" mass="72183">MSLALPTKTDAPHDYAVFHGVRIPMRDGAKLYANIFFPTKDGEPQTDQKYPVVLIRTAYAYGNGEFGTQPIHLPYYANELGYVVVLQSCRGTFHSDDALEYLGNDGEDGVDTVKWILKQPWCNGKIATTGHSYLGGTEYLLQLQKDVPGLVTGVLRSPNLSFDHGVLYDGDFVDASCMVLWCISQSMDLANNGHVSKEVAEAIMADNEAMGNPLSNPAELNIAAWQAQYSPRDMPIVRNLDFYQRWLDARENPELLSRLDQSTYAHDFDRPMLFMTGWSDLLMDVSLNGYKKAVADAPSADIAAAHRLIVGPWGHMMPTARQFPNTETDDRLSAMEWIDSQVSGTKSEFFDANPVALYVMGEDRWRSEKEWPLSDTQGMTLRLHENGVLSADAPQGAEAADTFTSDPANRIFDTAGHGLFCQGVADQREIEQRDDVISYTTAPLADDVEVTGVVKANIFMATTANDTDLIVKLIDVDPEGPAWRVTSGGRRARYLKGGRTNPQPVVPGEVMAYDVEMRATSYVFKKGHSIRIDICPSDALNKEVGPNNFVDLNTATPADFVVAQNTVFHDAEHASSVELCVVPASHERNWIEWPFGTEKTGVEMLKGFMMFPGYDTVPTPPVILDPATIPAVDVAEPYYDTNDVHAAVDTIRF</sequence>
<dbReference type="InterPro" id="IPR029058">
    <property type="entry name" value="AB_hydrolase_fold"/>
</dbReference>
<dbReference type="Gene3D" id="1.10.3020.10">
    <property type="entry name" value="alpha-amino acid ester hydrolase ( Helical cap domain)"/>
    <property type="match status" value="1"/>
</dbReference>
<dbReference type="InterPro" id="IPR008979">
    <property type="entry name" value="Galactose-bd-like_sf"/>
</dbReference>
<dbReference type="PANTHER" id="PTHR43056">
    <property type="entry name" value="PEPTIDASE S9 PROLYL OLIGOPEPTIDASE"/>
    <property type="match status" value="1"/>
</dbReference>
<dbReference type="Pfam" id="PF08530">
    <property type="entry name" value="PepX_C"/>
    <property type="match status" value="1"/>
</dbReference>
<keyword evidence="4" id="KW-1185">Reference proteome</keyword>
<evidence type="ECO:0000256" key="1">
    <source>
        <dbReference type="ARBA" id="ARBA00022801"/>
    </source>
</evidence>
<dbReference type="KEGG" id="shi:Shel_04480"/>